<keyword evidence="2" id="KW-0677">Repeat</keyword>
<evidence type="ECO:0000313" key="6">
    <source>
        <dbReference type="Proteomes" id="UP000287651"/>
    </source>
</evidence>
<sequence>MSSTSLPTAIRYAATTLDLFIDAIRLRPRTRSSVRGHSTNCNAGHAAPTDGEVPASDLLSRFSGIMKLFPNRRRAFFPEPGAKPLESDPFHYNLLMKAFSRAGRPDEVLRLFREMKESKCDPNVLCYTTVIDALVASNRSEEAEKVFEEMIDSGVTPDAASFTVLVKFYSFYLRRFDSACEIIRWMVRSGCDPDVVTYSTLIAGLCRAGMVEEAWCVLDQMLQGNCSPNAHSYAPFLQAYCSQGKIEAAIRLMESMRSIGCPPDSVAYNILMNGFCKHGCFNEAAHLLENCASDGWEPDAVTYNTYISGLCKVGRAEDAFEQLEIMLQKKLCPTVVTLNIVLDSICRESTVWDGNHNLERSLELGLEVDVVSYNTIISRLCEIGKLSWVFKLVTDMIKKGISPSTETFNIMIRSLCKAGKFRKAKCIFTSKGFVADIITCNILIHEFYMAGKIVELQNLLSGVDMDKIRPDSITYNTIIDCLCKKGKFLEAIDYLRSVEDGFPSEAVAHLAYWLVRGRKIGELLSLFEEMLSQGLVLDGQAFNHLIIAFCKNGSCQSREIYKVCLVLDKMLGVV</sequence>
<feature type="repeat" description="PPR" evidence="3">
    <location>
        <begin position="229"/>
        <end position="263"/>
    </location>
</feature>
<feature type="repeat" description="PPR" evidence="3">
    <location>
        <begin position="194"/>
        <end position="228"/>
    </location>
</feature>
<dbReference type="AlphaFoldDB" id="A0A426Y731"/>
<evidence type="ECO:0000256" key="1">
    <source>
        <dbReference type="ARBA" id="ARBA00007626"/>
    </source>
</evidence>
<dbReference type="InterPro" id="IPR050872">
    <property type="entry name" value="PPR_P_subfamily"/>
</dbReference>
<protein>
    <recommendedName>
        <fullName evidence="7">Pentacotripeptide-repeat region of PRORP domain-containing protein</fullName>
    </recommendedName>
</protein>
<dbReference type="Proteomes" id="UP000287651">
    <property type="component" value="Unassembled WGS sequence"/>
</dbReference>
<accession>A0A426Y731</accession>
<dbReference type="Pfam" id="PF01535">
    <property type="entry name" value="PPR"/>
    <property type="match status" value="1"/>
</dbReference>
<dbReference type="PANTHER" id="PTHR46128">
    <property type="entry name" value="MITOCHONDRIAL GROUP I INTRON SPLICING FACTOR CCM1"/>
    <property type="match status" value="1"/>
</dbReference>
<dbReference type="InterPro" id="IPR011990">
    <property type="entry name" value="TPR-like_helical_dom_sf"/>
</dbReference>
<feature type="repeat" description="PPR" evidence="3">
    <location>
        <begin position="88"/>
        <end position="122"/>
    </location>
</feature>
<feature type="repeat" description="PPR" evidence="3">
    <location>
        <begin position="471"/>
        <end position="501"/>
    </location>
</feature>
<reference evidence="5 6" key="1">
    <citation type="journal article" date="2014" name="Agronomy (Basel)">
        <title>A Draft Genome Sequence for Ensete ventricosum, the Drought-Tolerant Tree Against Hunger.</title>
        <authorList>
            <person name="Harrison J."/>
            <person name="Moore K.A."/>
            <person name="Paszkiewicz K."/>
            <person name="Jones T."/>
            <person name="Grant M."/>
            <person name="Ambacheew D."/>
            <person name="Muzemil S."/>
            <person name="Studholme D.J."/>
        </authorList>
    </citation>
    <scope>NUCLEOTIDE SEQUENCE [LARGE SCALE GENOMIC DNA]</scope>
</reference>
<evidence type="ECO:0000256" key="2">
    <source>
        <dbReference type="ARBA" id="ARBA00022737"/>
    </source>
</evidence>
<dbReference type="PROSITE" id="PS51375">
    <property type="entry name" value="PPR"/>
    <property type="match status" value="9"/>
</dbReference>
<dbReference type="PANTHER" id="PTHR46128:SF211">
    <property type="entry name" value="PENTACOTRIPEPTIDE-REPEAT REGION OF PRORP DOMAIN-CONTAINING PROTEIN"/>
    <property type="match status" value="1"/>
</dbReference>
<evidence type="ECO:0000256" key="4">
    <source>
        <dbReference type="SAM" id="MobiDB-lite"/>
    </source>
</evidence>
<feature type="repeat" description="PPR" evidence="3">
    <location>
        <begin position="158"/>
        <end position="193"/>
    </location>
</feature>
<comment type="caution">
    <text evidence="5">The sequence shown here is derived from an EMBL/GenBank/DDBJ whole genome shotgun (WGS) entry which is preliminary data.</text>
</comment>
<organism evidence="5 6">
    <name type="scientific">Ensete ventricosum</name>
    <name type="common">Abyssinian banana</name>
    <name type="synonym">Musa ensete</name>
    <dbReference type="NCBI Taxonomy" id="4639"/>
    <lineage>
        <taxon>Eukaryota</taxon>
        <taxon>Viridiplantae</taxon>
        <taxon>Streptophyta</taxon>
        <taxon>Embryophyta</taxon>
        <taxon>Tracheophyta</taxon>
        <taxon>Spermatophyta</taxon>
        <taxon>Magnoliopsida</taxon>
        <taxon>Liliopsida</taxon>
        <taxon>Zingiberales</taxon>
        <taxon>Musaceae</taxon>
        <taxon>Ensete</taxon>
    </lineage>
</organism>
<comment type="similarity">
    <text evidence="1">Belongs to the PPR family. P subfamily.</text>
</comment>
<feature type="repeat" description="PPR" evidence="3">
    <location>
        <begin position="299"/>
        <end position="333"/>
    </location>
</feature>
<name>A0A426Y731_ENSVE</name>
<dbReference type="NCBIfam" id="TIGR00756">
    <property type="entry name" value="PPR"/>
    <property type="match status" value="9"/>
</dbReference>
<feature type="repeat" description="PPR" evidence="3">
    <location>
        <begin position="123"/>
        <end position="157"/>
    </location>
</feature>
<proteinExistence type="inferred from homology"/>
<evidence type="ECO:0008006" key="7">
    <source>
        <dbReference type="Google" id="ProtNLM"/>
    </source>
</evidence>
<dbReference type="Pfam" id="PF12854">
    <property type="entry name" value="PPR_1"/>
    <property type="match status" value="2"/>
</dbReference>
<feature type="region of interest" description="Disordered" evidence="4">
    <location>
        <begin position="32"/>
        <end position="52"/>
    </location>
</feature>
<feature type="repeat" description="PPR" evidence="3">
    <location>
        <begin position="264"/>
        <end position="298"/>
    </location>
</feature>
<feature type="repeat" description="PPR" evidence="3">
    <location>
        <begin position="369"/>
        <end position="403"/>
    </location>
</feature>
<dbReference type="EMBL" id="AMZH03014505">
    <property type="protein sequence ID" value="RRT47523.1"/>
    <property type="molecule type" value="Genomic_DNA"/>
</dbReference>
<dbReference type="SUPFAM" id="SSF48452">
    <property type="entry name" value="TPR-like"/>
    <property type="match status" value="1"/>
</dbReference>
<gene>
    <name evidence="5" type="ORF">B296_00042835</name>
</gene>
<evidence type="ECO:0000313" key="5">
    <source>
        <dbReference type="EMBL" id="RRT47523.1"/>
    </source>
</evidence>
<evidence type="ECO:0000256" key="3">
    <source>
        <dbReference type="PROSITE-ProRule" id="PRU00708"/>
    </source>
</evidence>
<dbReference type="Gene3D" id="1.25.40.10">
    <property type="entry name" value="Tetratricopeptide repeat domain"/>
    <property type="match status" value="6"/>
</dbReference>
<dbReference type="Pfam" id="PF13041">
    <property type="entry name" value="PPR_2"/>
    <property type="match status" value="3"/>
</dbReference>
<dbReference type="InterPro" id="IPR002885">
    <property type="entry name" value="PPR_rpt"/>
</dbReference>